<evidence type="ECO:0000313" key="2">
    <source>
        <dbReference type="Proteomes" id="UP000694420"/>
    </source>
</evidence>
<accession>A0A8C6ZUW3</accession>
<reference evidence="1" key="2">
    <citation type="submission" date="2025-09" db="UniProtKB">
        <authorList>
            <consortium name="Ensembl"/>
        </authorList>
    </citation>
    <scope>IDENTIFICATION</scope>
</reference>
<reference evidence="1" key="1">
    <citation type="submission" date="2025-08" db="UniProtKB">
        <authorList>
            <consortium name="Ensembl"/>
        </authorList>
    </citation>
    <scope>IDENTIFICATION</scope>
</reference>
<dbReference type="Ensembl" id="ENSNPET00000019602.1">
    <property type="protein sequence ID" value="ENSNPEP00000019111.1"/>
    <property type="gene ID" value="ENSNPEG00000014233.1"/>
</dbReference>
<sequence>ACSHVWKFTVGEFKSAPEKWILKDLDGDVPLVPMFNSWVGAQRTARLTCSLKNSRGKC</sequence>
<evidence type="ECO:0000313" key="1">
    <source>
        <dbReference type="Ensembl" id="ENSNPEP00000019111.1"/>
    </source>
</evidence>
<name>A0A8C6ZUW3_NOTPE</name>
<organism evidence="1 2">
    <name type="scientific">Nothoprocta perdicaria</name>
    <name type="common">Chilean tinamou</name>
    <name type="synonym">Crypturus perdicarius</name>
    <dbReference type="NCBI Taxonomy" id="30464"/>
    <lineage>
        <taxon>Eukaryota</taxon>
        <taxon>Metazoa</taxon>
        <taxon>Chordata</taxon>
        <taxon>Craniata</taxon>
        <taxon>Vertebrata</taxon>
        <taxon>Euteleostomi</taxon>
        <taxon>Archelosauria</taxon>
        <taxon>Archosauria</taxon>
        <taxon>Dinosauria</taxon>
        <taxon>Saurischia</taxon>
        <taxon>Theropoda</taxon>
        <taxon>Coelurosauria</taxon>
        <taxon>Aves</taxon>
        <taxon>Palaeognathae</taxon>
        <taxon>Tinamiformes</taxon>
        <taxon>Tinamidae</taxon>
        <taxon>Nothoprocta</taxon>
    </lineage>
</organism>
<keyword evidence="2" id="KW-1185">Reference proteome</keyword>
<dbReference type="AlphaFoldDB" id="A0A8C6ZUW3"/>
<protein>
    <submittedName>
        <fullName evidence="1">Uncharacterized protein</fullName>
    </submittedName>
</protein>
<dbReference type="Proteomes" id="UP000694420">
    <property type="component" value="Unplaced"/>
</dbReference>
<proteinExistence type="predicted"/>